<dbReference type="EMBL" id="MZ391831">
    <property type="protein sequence ID" value="QZN83757.1"/>
    <property type="molecule type" value="Genomic_RNA"/>
</dbReference>
<keyword evidence="2" id="KW-1185">Reference proteome</keyword>
<name>A0AAX1PBW2_9VIRU</name>
<dbReference type="GeneID" id="80554521"/>
<accession>A0AAX1PBW2</accession>
<organism evidence="1 2">
    <name type="scientific">Karaka Okahu purepure emaravirus</name>
    <dbReference type="NCBI Taxonomy" id="2872811"/>
    <lineage>
        <taxon>Viruses</taxon>
        <taxon>Riboviria</taxon>
        <taxon>Orthornavirae</taxon>
        <taxon>Negarnaviricota</taxon>
        <taxon>Polyploviricotina</taxon>
        <taxon>Bunyaviricetes</taxon>
        <taxon>Elliovirales</taxon>
        <taxon>Fimoviridae</taxon>
        <taxon>Emaravirus</taxon>
        <taxon>Emaravirus corynocarpi</taxon>
    </lineage>
</organism>
<proteinExistence type="predicted"/>
<dbReference type="KEGG" id="vg:80554521"/>
<dbReference type="Proteomes" id="UP001156677">
    <property type="component" value="Genome"/>
</dbReference>
<gene>
    <name evidence="1" type="primary">p5</name>
</gene>
<sequence length="269" mass="30295">MPYCLSPINIFSGEPNNSIMNSMISRIEVDCDKGKVRCSDLYGNHFSIEIRGENLKSLEDLYVKLISGIKSYDTNERIRIDVIKKSKLYNFFATWSEPNASSVAFLDSMLNNKYKHITLNYSFQESFVCKLTAIYLIPLIIIKTIFCDIDLPSSYHNLDNYVSVFKKVPEAEVAQVPLSPASQWGMVRTFTNSIKSLGKTSSNKSKDRSTTKTIDDSKSISSSINIPFVGPVSGSYSSGHKEITETKNIELDVDTKSLEVYPDIYPKIN</sequence>
<reference evidence="2" key="1">
    <citation type="journal article" date="2021" name="Viruses">
        <title>Characterisation and Distribution of Karaka Okahu Purepure Virus - A Novel Emaravirus Likely to Be Endemic to New Zealand.</title>
        <authorList>
            <person name="Rabbidge L.O."/>
            <person name="Blouin A.G."/>
            <person name="Chooi K.M."/>
            <person name="Higgins C.M."/>
            <person name="MacDiarmid R.M."/>
        </authorList>
    </citation>
    <scope>NUCLEOTIDE SEQUENCE [LARGE SCALE GENOMIC DNA]</scope>
</reference>
<evidence type="ECO:0000313" key="2">
    <source>
        <dbReference type="Proteomes" id="UP001156677"/>
    </source>
</evidence>
<protein>
    <submittedName>
        <fullName evidence="1">Uncharacterized protein</fullName>
    </submittedName>
</protein>
<dbReference type="RefSeq" id="YP_010840844.1">
    <property type="nucleotide sequence ID" value="NC_079066.1"/>
</dbReference>
<evidence type="ECO:0000313" key="1">
    <source>
        <dbReference type="EMBL" id="QZN83757.1"/>
    </source>
</evidence>